<evidence type="ECO:0000259" key="3">
    <source>
        <dbReference type="PROSITE" id="PS50048"/>
    </source>
</evidence>
<gene>
    <name evidence="4" type="ORF">FHETE_7619</name>
</gene>
<dbReference type="InterPro" id="IPR001138">
    <property type="entry name" value="Zn2Cys6_DnaBD"/>
</dbReference>
<feature type="compositionally biased region" description="Polar residues" evidence="2">
    <location>
        <begin position="330"/>
        <end position="343"/>
    </location>
</feature>
<dbReference type="PROSITE" id="PS50048">
    <property type="entry name" value="ZN2_CY6_FUNGAL_2"/>
    <property type="match status" value="1"/>
</dbReference>
<feature type="region of interest" description="Disordered" evidence="2">
    <location>
        <begin position="255"/>
        <end position="281"/>
    </location>
</feature>
<dbReference type="GO" id="GO:0000981">
    <property type="term" value="F:DNA-binding transcription factor activity, RNA polymerase II-specific"/>
    <property type="evidence" value="ECO:0007669"/>
    <property type="project" value="InterPro"/>
</dbReference>
<dbReference type="InterPro" id="IPR036864">
    <property type="entry name" value="Zn2-C6_fun-type_DNA-bd_sf"/>
</dbReference>
<feature type="compositionally biased region" description="Polar residues" evidence="2">
    <location>
        <begin position="38"/>
        <end position="77"/>
    </location>
</feature>
<dbReference type="EMBL" id="JAAGWQ010000151">
    <property type="protein sequence ID" value="KAF5663239.1"/>
    <property type="molecule type" value="Genomic_DNA"/>
</dbReference>
<feature type="region of interest" description="Disordered" evidence="2">
    <location>
        <begin position="359"/>
        <end position="400"/>
    </location>
</feature>
<feature type="compositionally biased region" description="Acidic residues" evidence="2">
    <location>
        <begin position="447"/>
        <end position="481"/>
    </location>
</feature>
<evidence type="ECO:0000313" key="4">
    <source>
        <dbReference type="EMBL" id="KAF5663239.1"/>
    </source>
</evidence>
<name>A0A8H5T656_FUSHE</name>
<dbReference type="SUPFAM" id="SSF57701">
    <property type="entry name" value="Zn2/Cys6 DNA-binding domain"/>
    <property type="match status" value="1"/>
</dbReference>
<dbReference type="GO" id="GO:0008270">
    <property type="term" value="F:zinc ion binding"/>
    <property type="evidence" value="ECO:0007669"/>
    <property type="project" value="InterPro"/>
</dbReference>
<dbReference type="OrthoDB" id="5362630at2759"/>
<keyword evidence="5" id="KW-1185">Reference proteome</keyword>
<dbReference type="PANTHER" id="PTHR35392:SF3">
    <property type="entry name" value="ZN(2)-C6 FUNGAL-TYPE DOMAIN-CONTAINING PROTEIN"/>
    <property type="match status" value="1"/>
</dbReference>
<evidence type="ECO:0000256" key="2">
    <source>
        <dbReference type="SAM" id="MobiDB-lite"/>
    </source>
</evidence>
<evidence type="ECO:0000256" key="1">
    <source>
        <dbReference type="ARBA" id="ARBA00023242"/>
    </source>
</evidence>
<feature type="region of interest" description="Disordered" evidence="2">
    <location>
        <begin position="37"/>
        <end position="80"/>
    </location>
</feature>
<evidence type="ECO:0000313" key="5">
    <source>
        <dbReference type="Proteomes" id="UP000567885"/>
    </source>
</evidence>
<comment type="caution">
    <text evidence="4">The sequence shown here is derived from an EMBL/GenBank/DDBJ whole genome shotgun (WGS) entry which is preliminary data.</text>
</comment>
<feature type="region of interest" description="Disordered" evidence="2">
    <location>
        <begin position="310"/>
        <end position="343"/>
    </location>
</feature>
<feature type="compositionally biased region" description="Acidic residues" evidence="2">
    <location>
        <begin position="315"/>
        <end position="328"/>
    </location>
</feature>
<sequence>MDTTIAPPAEICLLLGGAYPHVSQKSVHRDEHVYQQHPGLTNSSCPSLSPGQAQSLSAHPSTHSATFHDQGGVTSDDGSIEAENARGLGNIAQAPPTQQARFPVSAVQGNPVFDSEDSPENVSSPFRRQEFGCETPVSHSGYSSNEPLVDTFTRPCDQRLPTSESTYPRTCTSVNLLPFELPNGNLLPSPPDGEEGLSSTKPKASESEPEPEPELDSRLLHRGRGARGTPESLVLLENDSPRQGHDKAHEVFGALTGEELGSRYPGRDRTPVPHGTLVATNPASLDTSHLSSLGPGTHAVEFLSGVGSFAQDSQDANDSEGSITEDDVASNGSVDPSPTGSVSIQLDSLGFAGNAHYGGESDDDCASSGPGGKRRVRDKPVTRRHVEQDSGSEEIAAPSEETGLIALLQQCGIGDSDFEKADSDSEACPSPIGFLSRRHVCCSSSENGDDDENKYNDDLSDAEVYSEDSDDDDEVEEEEVEYLSGLGESDSSEDEEAAFASDLTTNSTVSPSSNIHGRRRFTSEERELIRMTREVGACVRCRFQKIKCHPDHNNPTGKCKTCKRFSKTSPKTIHRIPCLRLRITDIVLYRSGGLNLTRRWKSIEMRDVGDRIQMEPLIIAISQNLCEKPLLIEVVRFTPREGDVTARYWTDYLTGKETFKKKELANYCLKSIHDTAQQLRKYTIDNALSAFFRGIQEDCESEPEGGPIMKTYLTAMTRYMTLHKEQAGGNKLSQDEEKEVEILGNLFILWCAIQHTVGSLHIEGSETLGMLPETTDETYPLYGKVSVPRMIVAQFDNLNYNGVLERYKEKLLKDIDWLFSQDKSRWWFTIYLIIFILLRETSRMTADRYRHARANHGSKYATVDKPTTPRDAGFNGYTGNQDTFDWDHPLYWVAQMFEKDWYPHPTYQREPLPKMTPTAAIASAC</sequence>
<reference evidence="4 5" key="1">
    <citation type="submission" date="2020-05" db="EMBL/GenBank/DDBJ databases">
        <title>Identification and distribution of gene clusters putatively required for synthesis of sphingolipid metabolism inhibitors in phylogenetically diverse species of the filamentous fungus Fusarium.</title>
        <authorList>
            <person name="Kim H.-S."/>
            <person name="Busman M."/>
            <person name="Brown D.W."/>
            <person name="Divon H."/>
            <person name="Uhlig S."/>
            <person name="Proctor R.H."/>
        </authorList>
    </citation>
    <scope>NUCLEOTIDE SEQUENCE [LARGE SCALE GENOMIC DNA]</scope>
    <source>
        <strain evidence="4 5">NRRL 20693</strain>
    </source>
</reference>
<dbReference type="Proteomes" id="UP000567885">
    <property type="component" value="Unassembled WGS sequence"/>
</dbReference>
<dbReference type="PANTHER" id="PTHR35392">
    <property type="entry name" value="ZN(II)2CYS6 TRANSCRIPTION FACTOR (EUROFUNG)-RELATED-RELATED"/>
    <property type="match status" value="1"/>
</dbReference>
<keyword evidence="1" id="KW-0539">Nucleus</keyword>
<feature type="compositionally biased region" description="Polar residues" evidence="2">
    <location>
        <begin position="503"/>
        <end position="515"/>
    </location>
</feature>
<accession>A0A8H5T656</accession>
<organism evidence="4 5">
    <name type="scientific">Fusarium heterosporum</name>
    <dbReference type="NCBI Taxonomy" id="42747"/>
    <lineage>
        <taxon>Eukaryota</taxon>
        <taxon>Fungi</taxon>
        <taxon>Dikarya</taxon>
        <taxon>Ascomycota</taxon>
        <taxon>Pezizomycotina</taxon>
        <taxon>Sordariomycetes</taxon>
        <taxon>Hypocreomycetidae</taxon>
        <taxon>Hypocreales</taxon>
        <taxon>Nectriaceae</taxon>
        <taxon>Fusarium</taxon>
        <taxon>Fusarium heterosporum species complex</taxon>
    </lineage>
</organism>
<feature type="compositionally biased region" description="Basic and acidic residues" evidence="2">
    <location>
        <begin position="378"/>
        <end position="388"/>
    </location>
</feature>
<proteinExistence type="predicted"/>
<protein>
    <recommendedName>
        <fullName evidence="3">Zn(2)-C6 fungal-type domain-containing protein</fullName>
    </recommendedName>
</protein>
<dbReference type="InterPro" id="IPR052973">
    <property type="entry name" value="Fungal_sec-metab_reg_TF"/>
</dbReference>
<feature type="region of interest" description="Disordered" evidence="2">
    <location>
        <begin position="182"/>
        <end position="232"/>
    </location>
</feature>
<feature type="region of interest" description="Disordered" evidence="2">
    <location>
        <begin position="445"/>
        <end position="519"/>
    </location>
</feature>
<feature type="domain" description="Zn(2)-C6 fungal-type" evidence="3">
    <location>
        <begin position="537"/>
        <end position="578"/>
    </location>
</feature>
<dbReference type="AlphaFoldDB" id="A0A8H5T656"/>
<dbReference type="CDD" id="cd00067">
    <property type="entry name" value="GAL4"/>
    <property type="match status" value="1"/>
</dbReference>